<dbReference type="AlphaFoldDB" id="A0A1F8F0I5"/>
<gene>
    <name evidence="2" type="ORF">A2831_02490</name>
</gene>
<sequence length="77" mass="9217">MTWFKERWLKVGIVLVIALVLGAAFYWFQYRPSKIRSRCLAEAEFLPAALLSKDRNEREDIIDDYYINCLRRFGLKE</sequence>
<dbReference type="EMBL" id="MGJI01000003">
    <property type="protein sequence ID" value="OGN05789.1"/>
    <property type="molecule type" value="Genomic_DNA"/>
</dbReference>
<dbReference type="Proteomes" id="UP000177507">
    <property type="component" value="Unassembled WGS sequence"/>
</dbReference>
<keyword evidence="1" id="KW-1133">Transmembrane helix</keyword>
<keyword evidence="1" id="KW-0472">Membrane</keyword>
<proteinExistence type="predicted"/>
<accession>A0A1F8F0I5</accession>
<dbReference type="STRING" id="1802668.A2831_02490"/>
<feature type="transmembrane region" description="Helical" evidence="1">
    <location>
        <begin position="12"/>
        <end position="28"/>
    </location>
</feature>
<protein>
    <submittedName>
        <fullName evidence="2">Uncharacterized protein</fullName>
    </submittedName>
</protein>
<evidence type="ECO:0000313" key="2">
    <source>
        <dbReference type="EMBL" id="OGN05789.1"/>
    </source>
</evidence>
<reference evidence="2 3" key="1">
    <citation type="journal article" date="2016" name="Nat. Commun.">
        <title>Thousands of microbial genomes shed light on interconnected biogeochemical processes in an aquifer system.</title>
        <authorList>
            <person name="Anantharaman K."/>
            <person name="Brown C.T."/>
            <person name="Hug L.A."/>
            <person name="Sharon I."/>
            <person name="Castelle C.J."/>
            <person name="Probst A.J."/>
            <person name="Thomas B.C."/>
            <person name="Singh A."/>
            <person name="Wilkins M.J."/>
            <person name="Karaoz U."/>
            <person name="Brodie E.L."/>
            <person name="Williams K.H."/>
            <person name="Hubbard S.S."/>
            <person name="Banfield J.F."/>
        </authorList>
    </citation>
    <scope>NUCLEOTIDE SEQUENCE [LARGE SCALE GENOMIC DNA]</scope>
</reference>
<name>A0A1F8F0I5_9BACT</name>
<keyword evidence="1" id="KW-0812">Transmembrane</keyword>
<evidence type="ECO:0000313" key="3">
    <source>
        <dbReference type="Proteomes" id="UP000177507"/>
    </source>
</evidence>
<organism evidence="2 3">
    <name type="scientific">Candidatus Yanofskybacteria bacterium RIFCSPHIGHO2_01_FULL_44_17</name>
    <dbReference type="NCBI Taxonomy" id="1802668"/>
    <lineage>
        <taxon>Bacteria</taxon>
        <taxon>Candidatus Yanofskyibacteriota</taxon>
    </lineage>
</organism>
<evidence type="ECO:0000256" key="1">
    <source>
        <dbReference type="SAM" id="Phobius"/>
    </source>
</evidence>
<comment type="caution">
    <text evidence="2">The sequence shown here is derived from an EMBL/GenBank/DDBJ whole genome shotgun (WGS) entry which is preliminary data.</text>
</comment>